<evidence type="ECO:0000313" key="4">
    <source>
        <dbReference type="Proteomes" id="UP000664169"/>
    </source>
</evidence>
<evidence type="ECO:0000313" key="3">
    <source>
        <dbReference type="EMBL" id="CAF9916163.1"/>
    </source>
</evidence>
<feature type="region of interest" description="Disordered" evidence="1">
    <location>
        <begin position="46"/>
        <end position="74"/>
    </location>
</feature>
<feature type="region of interest" description="Disordered" evidence="1">
    <location>
        <begin position="87"/>
        <end position="111"/>
    </location>
</feature>
<organism evidence="3 4">
    <name type="scientific">Gomphillus americanus</name>
    <dbReference type="NCBI Taxonomy" id="1940652"/>
    <lineage>
        <taxon>Eukaryota</taxon>
        <taxon>Fungi</taxon>
        <taxon>Dikarya</taxon>
        <taxon>Ascomycota</taxon>
        <taxon>Pezizomycotina</taxon>
        <taxon>Lecanoromycetes</taxon>
        <taxon>OSLEUM clade</taxon>
        <taxon>Ostropomycetidae</taxon>
        <taxon>Ostropales</taxon>
        <taxon>Graphidaceae</taxon>
        <taxon>Gomphilloideae</taxon>
        <taxon>Gomphillus</taxon>
    </lineage>
</organism>
<evidence type="ECO:0000259" key="2">
    <source>
        <dbReference type="Pfam" id="PF25545"/>
    </source>
</evidence>
<feature type="compositionally biased region" description="Polar residues" evidence="1">
    <location>
        <begin position="455"/>
        <end position="466"/>
    </location>
</feature>
<feature type="region of interest" description="Disordered" evidence="1">
    <location>
        <begin position="396"/>
        <end position="487"/>
    </location>
</feature>
<dbReference type="OrthoDB" id="5426775at2759"/>
<keyword evidence="4" id="KW-1185">Reference proteome</keyword>
<gene>
    <name evidence="3" type="ORF">GOMPHAMPRED_000915</name>
</gene>
<dbReference type="Proteomes" id="UP000664169">
    <property type="component" value="Unassembled WGS sequence"/>
</dbReference>
<feature type="compositionally biased region" description="Low complexity" evidence="1">
    <location>
        <begin position="87"/>
        <end position="108"/>
    </location>
</feature>
<evidence type="ECO:0000256" key="1">
    <source>
        <dbReference type="SAM" id="MobiDB-lite"/>
    </source>
</evidence>
<proteinExistence type="predicted"/>
<dbReference type="PANTHER" id="PTHR42470">
    <property type="entry name" value="VAST DOMAIN-CONTAINING PROTEIN"/>
    <property type="match status" value="1"/>
</dbReference>
<name>A0A8H3IF24_9LECA</name>
<feature type="region of interest" description="Disordered" evidence="1">
    <location>
        <begin position="1"/>
        <end position="22"/>
    </location>
</feature>
<dbReference type="Pfam" id="PF25545">
    <property type="entry name" value="DUF7924"/>
    <property type="match status" value="1"/>
</dbReference>
<feature type="compositionally biased region" description="Low complexity" evidence="1">
    <location>
        <begin position="418"/>
        <end position="438"/>
    </location>
</feature>
<accession>A0A8H3IF24</accession>
<feature type="compositionally biased region" description="Basic residues" evidence="1">
    <location>
        <begin position="477"/>
        <end position="487"/>
    </location>
</feature>
<sequence>MAAISPPRPNTKRTFGDTFDSAPCSNEAALKRQRVEAPVLNWLHNTTSARSQSAPPRISSVKAAGSSRSLSKQAKLPIYEEMADDISQTTTKSNTTNQSNKSNNTNKSAGIPTSSFRYDNVLWSNGVRMDTMGNKLPQAIRDLVDDVFLQGRSSPPLSDQVIENTAKKMDAWGRKTEAVMAQITSTPLFPQERPGLALGANSPWPTTALPSDPDYSYPICAPKPDYFFGYNVEMDLKAKEMNILDNPPSSEFAQPSTGIYLPWLVVEMKSEGTGGTLLHAERQAAGSGTYAVRALQWLSDEAGAVLIPKDTVAVSMAVSGRLVVLAIHWYSPEEGLYYMSKMRSFLVDRKDDVQACHDALENIVKWGLETRFGKVREVLTLLDPIPSSWSYLKAKRTERKPGRAEDDGDDTDLVSSQRSAISGQASFSSAGSRRSSVPRSRRSTSRQSTIRPSAGRQSSQSRNSSLTHRTSVSKVSKSTKQRTKQCP</sequence>
<feature type="domain" description="DUF7924" evidence="2">
    <location>
        <begin position="220"/>
        <end position="379"/>
    </location>
</feature>
<dbReference type="PANTHER" id="PTHR42470:SF2">
    <property type="match status" value="1"/>
</dbReference>
<feature type="compositionally biased region" description="Low complexity" evidence="1">
    <location>
        <begin position="467"/>
        <end position="476"/>
    </location>
</feature>
<reference evidence="3" key="1">
    <citation type="submission" date="2021-03" db="EMBL/GenBank/DDBJ databases">
        <authorList>
            <person name="Tagirdzhanova G."/>
        </authorList>
    </citation>
    <scope>NUCLEOTIDE SEQUENCE</scope>
</reference>
<dbReference type="InterPro" id="IPR057684">
    <property type="entry name" value="DUF7924"/>
</dbReference>
<dbReference type="EMBL" id="CAJPDQ010000011">
    <property type="protein sequence ID" value="CAF9916163.1"/>
    <property type="molecule type" value="Genomic_DNA"/>
</dbReference>
<protein>
    <recommendedName>
        <fullName evidence="2">DUF7924 domain-containing protein</fullName>
    </recommendedName>
</protein>
<dbReference type="AlphaFoldDB" id="A0A8H3IF24"/>
<comment type="caution">
    <text evidence="3">The sequence shown here is derived from an EMBL/GenBank/DDBJ whole genome shotgun (WGS) entry which is preliminary data.</text>
</comment>